<feature type="transmembrane region" description="Helical" evidence="1">
    <location>
        <begin position="399"/>
        <end position="427"/>
    </location>
</feature>
<feature type="transmembrane region" description="Helical" evidence="1">
    <location>
        <begin position="311"/>
        <end position="333"/>
    </location>
</feature>
<feature type="domain" description="DUF6536" evidence="2">
    <location>
        <begin position="9"/>
        <end position="164"/>
    </location>
</feature>
<dbReference type="AlphaFoldDB" id="A0AAN7C2M6"/>
<keyword evidence="1" id="KW-1133">Transmembrane helix</keyword>
<dbReference type="PANTHER" id="PTHR35395">
    <property type="entry name" value="DUF6536 DOMAIN-CONTAINING PROTEIN"/>
    <property type="match status" value="1"/>
</dbReference>
<evidence type="ECO:0000256" key="1">
    <source>
        <dbReference type="SAM" id="Phobius"/>
    </source>
</evidence>
<keyword evidence="4" id="KW-1185">Reference proteome</keyword>
<keyword evidence="1" id="KW-0812">Transmembrane</keyword>
<dbReference type="Proteomes" id="UP001303760">
    <property type="component" value="Unassembled WGS sequence"/>
</dbReference>
<dbReference type="Pfam" id="PF20163">
    <property type="entry name" value="DUF6536"/>
    <property type="match status" value="1"/>
</dbReference>
<feature type="transmembrane region" description="Helical" evidence="1">
    <location>
        <begin position="474"/>
        <end position="494"/>
    </location>
</feature>
<dbReference type="EMBL" id="MU860398">
    <property type="protein sequence ID" value="KAK4234231.1"/>
    <property type="molecule type" value="Genomic_DNA"/>
</dbReference>
<evidence type="ECO:0000313" key="4">
    <source>
        <dbReference type="Proteomes" id="UP001303760"/>
    </source>
</evidence>
<feature type="transmembrane region" description="Helical" evidence="1">
    <location>
        <begin position="12"/>
        <end position="33"/>
    </location>
</feature>
<gene>
    <name evidence="3" type="ORF">C8A03DRAFT_38010</name>
</gene>
<dbReference type="InterPro" id="IPR046623">
    <property type="entry name" value="DUF6536"/>
</dbReference>
<comment type="caution">
    <text evidence="3">The sequence shown here is derived from an EMBL/GenBank/DDBJ whole genome shotgun (WGS) entry which is preliminary data.</text>
</comment>
<evidence type="ECO:0000313" key="3">
    <source>
        <dbReference type="EMBL" id="KAK4234231.1"/>
    </source>
</evidence>
<accession>A0AAN7C2M6</accession>
<keyword evidence="1" id="KW-0472">Membrane</keyword>
<name>A0AAN7C2M6_9PEZI</name>
<proteinExistence type="predicted"/>
<evidence type="ECO:0000259" key="2">
    <source>
        <dbReference type="Pfam" id="PF20163"/>
    </source>
</evidence>
<dbReference type="PANTHER" id="PTHR35395:SF1">
    <property type="entry name" value="DUF6536 DOMAIN-CONTAINING PROTEIN"/>
    <property type="match status" value="1"/>
</dbReference>
<organism evidence="3 4">
    <name type="scientific">Achaetomium macrosporum</name>
    <dbReference type="NCBI Taxonomy" id="79813"/>
    <lineage>
        <taxon>Eukaryota</taxon>
        <taxon>Fungi</taxon>
        <taxon>Dikarya</taxon>
        <taxon>Ascomycota</taxon>
        <taxon>Pezizomycotina</taxon>
        <taxon>Sordariomycetes</taxon>
        <taxon>Sordariomycetidae</taxon>
        <taxon>Sordariales</taxon>
        <taxon>Chaetomiaceae</taxon>
        <taxon>Achaetomium</taxon>
    </lineage>
</organism>
<sequence>MLLTRRAKWQRSALIFCAGSLASFIANLSFTLWATTRPGSNIEGGVGVLAQETSCSTAKNINTGIHVLINVLSTILLAGSNYCMQCLSAPTREQIDEAHRQSRWVDVGVQSIRNLLYITSPGNKLLWVLLSLSSLPLHLFYNSAIFTSISTNEYKVTIVNEGFMALQNRSALPAYLRNDNLEAMHTAAIEGRLDRLDRSACLDAYASNFQSTRGDMLLVTPGFPLPATPPYGKDFRIQRNASFVLQNFACGIRQAYQWMCSQDPEYASICSTPCEDVIPRYKADPDGWTPFGVAAVKECYSLPTEERCKLLFSPTLCWLVTALNLFKGILMLATALRRDTRPILTVGDAVASFMAVPDEWTTDMCLVSKQDVVKSKGLWPREPMRLEFRRRRKFAAASAGRWMTCVLMYVLAIALCIFLFSFGYGHISGSRDLSSLMALGLGTLSSKTIIQSDFFGRGWTNLLANVVMANSPQAIMSMLYFTYNGLFTSISLATEWDSYARHRKGLRVSSAPVGAQRAEYFLQLPYRYSIPLLAISGVLHWLISQSIFLVFVEVYQDSVDESKGAREPAFNYTTCGWSPAGVLSVIAVGIVMVGFLLASGSRKLSSGVMPVAGSCSAGVSAACHAVPYDEMACVEPLRWGATCYEEDEKKGHCSFSSAEVDTPFEGVLYS</sequence>
<protein>
    <recommendedName>
        <fullName evidence="2">DUF6536 domain-containing protein</fullName>
    </recommendedName>
</protein>
<reference evidence="3" key="2">
    <citation type="submission" date="2023-05" db="EMBL/GenBank/DDBJ databases">
        <authorList>
            <consortium name="Lawrence Berkeley National Laboratory"/>
            <person name="Steindorff A."/>
            <person name="Hensen N."/>
            <person name="Bonometti L."/>
            <person name="Westerberg I."/>
            <person name="Brannstrom I.O."/>
            <person name="Guillou S."/>
            <person name="Cros-Aarteil S."/>
            <person name="Calhoun S."/>
            <person name="Haridas S."/>
            <person name="Kuo A."/>
            <person name="Mondo S."/>
            <person name="Pangilinan J."/>
            <person name="Riley R."/>
            <person name="Labutti K."/>
            <person name="Andreopoulos B."/>
            <person name="Lipzen A."/>
            <person name="Chen C."/>
            <person name="Yanf M."/>
            <person name="Daum C."/>
            <person name="Ng V."/>
            <person name="Clum A."/>
            <person name="Ohm R."/>
            <person name="Martin F."/>
            <person name="Silar P."/>
            <person name="Natvig D."/>
            <person name="Lalanne C."/>
            <person name="Gautier V."/>
            <person name="Ament-Velasquez S.L."/>
            <person name="Kruys A."/>
            <person name="Hutchinson M.I."/>
            <person name="Powell A.J."/>
            <person name="Barry K."/>
            <person name="Miller A.N."/>
            <person name="Grigoriev I.V."/>
            <person name="Debuchy R."/>
            <person name="Gladieux P."/>
            <person name="Thoren M.H."/>
            <person name="Johannesson H."/>
        </authorList>
    </citation>
    <scope>NUCLEOTIDE SEQUENCE</scope>
    <source>
        <strain evidence="3">CBS 532.94</strain>
    </source>
</reference>
<reference evidence="3" key="1">
    <citation type="journal article" date="2023" name="Mol. Phylogenet. Evol.">
        <title>Genome-scale phylogeny and comparative genomics of the fungal order Sordariales.</title>
        <authorList>
            <person name="Hensen N."/>
            <person name="Bonometti L."/>
            <person name="Westerberg I."/>
            <person name="Brannstrom I.O."/>
            <person name="Guillou S."/>
            <person name="Cros-Aarteil S."/>
            <person name="Calhoun S."/>
            <person name="Haridas S."/>
            <person name="Kuo A."/>
            <person name="Mondo S."/>
            <person name="Pangilinan J."/>
            <person name="Riley R."/>
            <person name="LaButti K."/>
            <person name="Andreopoulos B."/>
            <person name="Lipzen A."/>
            <person name="Chen C."/>
            <person name="Yan M."/>
            <person name="Daum C."/>
            <person name="Ng V."/>
            <person name="Clum A."/>
            <person name="Steindorff A."/>
            <person name="Ohm R.A."/>
            <person name="Martin F."/>
            <person name="Silar P."/>
            <person name="Natvig D.O."/>
            <person name="Lalanne C."/>
            <person name="Gautier V."/>
            <person name="Ament-Velasquez S.L."/>
            <person name="Kruys A."/>
            <person name="Hutchinson M.I."/>
            <person name="Powell A.J."/>
            <person name="Barry K."/>
            <person name="Miller A.N."/>
            <person name="Grigoriev I.V."/>
            <person name="Debuchy R."/>
            <person name="Gladieux P."/>
            <person name="Hiltunen Thoren M."/>
            <person name="Johannesson H."/>
        </authorList>
    </citation>
    <scope>NUCLEOTIDE SEQUENCE</scope>
    <source>
        <strain evidence="3">CBS 532.94</strain>
    </source>
</reference>
<feature type="transmembrane region" description="Helical" evidence="1">
    <location>
        <begin position="576"/>
        <end position="598"/>
    </location>
</feature>
<feature type="transmembrane region" description="Helical" evidence="1">
    <location>
        <begin position="532"/>
        <end position="556"/>
    </location>
</feature>